<comment type="function">
    <text evidence="2">Non-catalytic subunit of AMP-activated protein kinase (AMPK), an energy sensor protein kinase that plays a key role in regulating cellular energy metabolism. In response to reduction of intracellular ATP levels, AMPK activates energy-producing pathways and inhibits energy-consuming processes: inhibits protein, carbohydrate and lipid biosynthesis, as well as cell growth and proliferation. AMPK acts via direct phosphorylation of metabolic enzymes, and by longer-term effects via phosphorylation of transcription regulators. Also acts as a regulator of cellular polarity by remodeling the actin cytoskeleton; probably by indirectly activating myosin. Beta non-catalytic subunit acts as a scaffold on which the AMPK complex assembles, via its C-terminus that bridges alpha (PRKAA1 or PRKAA2) and gamma subunits (PRKAG1, PRKAG2 or PRKAG3).</text>
</comment>
<evidence type="ECO:0000256" key="2">
    <source>
        <dbReference type="ARBA" id="ARBA00025180"/>
    </source>
</evidence>
<gene>
    <name evidence="6" type="ORF">QR680_015113</name>
</gene>
<name>A0AA39IB81_9BILA</name>
<evidence type="ECO:0000256" key="1">
    <source>
        <dbReference type="ARBA" id="ARBA00010926"/>
    </source>
</evidence>
<dbReference type="AlphaFoldDB" id="A0AA39IB81"/>
<reference evidence="6" key="1">
    <citation type="submission" date="2023-06" db="EMBL/GenBank/DDBJ databases">
        <title>Genomic analysis of the entomopathogenic nematode Steinernema hermaphroditum.</title>
        <authorList>
            <person name="Schwarz E.M."/>
            <person name="Heppert J.K."/>
            <person name="Baniya A."/>
            <person name="Schwartz H.T."/>
            <person name="Tan C.-H."/>
            <person name="Antoshechkin I."/>
            <person name="Sternberg P.W."/>
            <person name="Goodrich-Blair H."/>
            <person name="Dillman A.R."/>
        </authorList>
    </citation>
    <scope>NUCLEOTIDE SEQUENCE</scope>
    <source>
        <strain evidence="6">PS9179</strain>
        <tissue evidence="6">Whole animal</tissue>
    </source>
</reference>
<dbReference type="PANTHER" id="PTHR10343">
    <property type="entry name" value="5'-AMP-ACTIVATED PROTEIN KINASE , BETA SUBUNIT"/>
    <property type="match status" value="1"/>
</dbReference>
<accession>A0AA39IB81</accession>
<evidence type="ECO:0000256" key="3">
    <source>
        <dbReference type="ARBA" id="ARBA00040010"/>
    </source>
</evidence>
<dbReference type="Proteomes" id="UP001175271">
    <property type="component" value="Unassembled WGS sequence"/>
</dbReference>
<dbReference type="Gene3D" id="2.60.40.10">
    <property type="entry name" value="Immunoglobulins"/>
    <property type="match status" value="1"/>
</dbReference>
<comment type="caution">
    <text evidence="6">The sequence shown here is derived from an EMBL/GenBank/DDBJ whole genome shotgun (WGS) entry which is preliminary data.</text>
</comment>
<feature type="domain" description="AMP-activated protein kinase glycogen-binding" evidence="5">
    <location>
        <begin position="95"/>
        <end position="165"/>
    </location>
</feature>
<evidence type="ECO:0000259" key="5">
    <source>
        <dbReference type="Pfam" id="PF16561"/>
    </source>
</evidence>
<organism evidence="6 7">
    <name type="scientific">Steinernema hermaphroditum</name>
    <dbReference type="NCBI Taxonomy" id="289476"/>
    <lineage>
        <taxon>Eukaryota</taxon>
        <taxon>Metazoa</taxon>
        <taxon>Ecdysozoa</taxon>
        <taxon>Nematoda</taxon>
        <taxon>Chromadorea</taxon>
        <taxon>Rhabditida</taxon>
        <taxon>Tylenchina</taxon>
        <taxon>Panagrolaimomorpha</taxon>
        <taxon>Strongyloidoidea</taxon>
        <taxon>Steinernematidae</taxon>
        <taxon>Steinernema</taxon>
    </lineage>
</organism>
<dbReference type="Pfam" id="PF16561">
    <property type="entry name" value="AMPK1_CBM"/>
    <property type="match status" value="1"/>
</dbReference>
<protein>
    <recommendedName>
        <fullName evidence="3">5'-AMP-activated protein kinase subunit beta-1</fullName>
    </recommendedName>
</protein>
<keyword evidence="4" id="KW-1133">Transmembrane helix</keyword>
<evidence type="ECO:0000256" key="4">
    <source>
        <dbReference type="SAM" id="Phobius"/>
    </source>
</evidence>
<dbReference type="InterPro" id="IPR032640">
    <property type="entry name" value="AMPK1_CBM"/>
</dbReference>
<dbReference type="InterPro" id="IPR014756">
    <property type="entry name" value="Ig_E-set"/>
</dbReference>
<feature type="transmembrane region" description="Helical" evidence="4">
    <location>
        <begin position="15"/>
        <end position="43"/>
    </location>
</feature>
<sequence length="166" mass="18812">MIHCEWSMACATRGLLFQIGGIIFIALRLVFIFFLYVVSLFAIPSLIEAASTLWQITQAEEISLFSTDINDINSSPIGHQCSLQKVTILGRFRKACKVFVTGSFVQWNLLLEMRETARNVWMIQLQLPYGHHSLRFVVDGHWRLEDSYPVSADGNGIIHNVMHVSG</sequence>
<dbReference type="InterPro" id="IPR050827">
    <property type="entry name" value="CRP1_MDG1_kinase"/>
</dbReference>
<comment type="similarity">
    <text evidence="1">Belongs to the 5'-AMP-activated protein kinase beta subunit family.</text>
</comment>
<dbReference type="InterPro" id="IPR013783">
    <property type="entry name" value="Ig-like_fold"/>
</dbReference>
<dbReference type="EMBL" id="JAUCMV010000002">
    <property type="protein sequence ID" value="KAK0421208.1"/>
    <property type="molecule type" value="Genomic_DNA"/>
</dbReference>
<evidence type="ECO:0000313" key="7">
    <source>
        <dbReference type="Proteomes" id="UP001175271"/>
    </source>
</evidence>
<dbReference type="CDD" id="cd02859">
    <property type="entry name" value="E_set_AMPKbeta_like_N"/>
    <property type="match status" value="1"/>
</dbReference>
<evidence type="ECO:0000313" key="6">
    <source>
        <dbReference type="EMBL" id="KAK0421208.1"/>
    </source>
</evidence>
<keyword evidence="7" id="KW-1185">Reference proteome</keyword>
<keyword evidence="4" id="KW-0472">Membrane</keyword>
<dbReference type="PANTHER" id="PTHR10343:SF84">
    <property type="entry name" value="5'-AMP-ACTIVATED PROTEIN KINASE SUBUNIT BETA-1"/>
    <property type="match status" value="1"/>
</dbReference>
<dbReference type="SUPFAM" id="SSF81296">
    <property type="entry name" value="E set domains"/>
    <property type="match status" value="1"/>
</dbReference>
<keyword evidence="4" id="KW-0812">Transmembrane</keyword>
<proteinExistence type="inferred from homology"/>